<feature type="domain" description="PWI" evidence="2">
    <location>
        <begin position="28"/>
        <end position="126"/>
    </location>
</feature>
<dbReference type="SMART" id="SM00311">
    <property type="entry name" value="PWI"/>
    <property type="match status" value="1"/>
</dbReference>
<dbReference type="FunCoup" id="A0A1X2GZS3">
    <property type="interactions" value="80"/>
</dbReference>
<dbReference type="EMBL" id="MCGN01000013">
    <property type="protein sequence ID" value="ORY89965.1"/>
    <property type="molecule type" value="Genomic_DNA"/>
</dbReference>
<dbReference type="Pfam" id="PF01480">
    <property type="entry name" value="PWI"/>
    <property type="match status" value="1"/>
</dbReference>
<sequence>MGDAGFFKGTSADQDSRFSNKEKKLLKSMTFPPEFDQKVDMKKVNLDVMRPWISTRITELLGFEDEVVIDFTIGLLEEEKPDPRRMQINLTGFLEKNTQTFILDLWKLLLSAQGSIGGVPQEFLEAKKRELQQSKRDEAERSLRQQTVMDAIRRRKEAELAEAKEESVKRSRFVCKLI</sequence>
<comment type="caution">
    <text evidence="3">The sequence shown here is derived from an EMBL/GenBank/DDBJ whole genome shotgun (WGS) entry which is preliminary data.</text>
</comment>
<dbReference type="InterPro" id="IPR052225">
    <property type="entry name" value="Ser/Arg_repetitive_matrix"/>
</dbReference>
<dbReference type="GO" id="GO:0005681">
    <property type="term" value="C:spliceosomal complex"/>
    <property type="evidence" value="ECO:0007669"/>
    <property type="project" value="TreeGrafter"/>
</dbReference>
<keyword evidence="4" id="KW-1185">Reference proteome</keyword>
<evidence type="ECO:0000313" key="4">
    <source>
        <dbReference type="Proteomes" id="UP000242180"/>
    </source>
</evidence>
<dbReference type="SUPFAM" id="SSF101233">
    <property type="entry name" value="PWI domain"/>
    <property type="match status" value="1"/>
</dbReference>
<dbReference type="OrthoDB" id="163257at2759"/>
<accession>A0A1X2GZS3</accession>
<name>A0A1X2GZS3_SYNRA</name>
<dbReference type="InterPro" id="IPR002483">
    <property type="entry name" value="PWI_dom"/>
</dbReference>
<dbReference type="STRING" id="13706.A0A1X2GZS3"/>
<keyword evidence="1" id="KW-0507">mRNA processing</keyword>
<protein>
    <submittedName>
        <fullName evidence="3">PWI domain-containing protein</fullName>
    </submittedName>
</protein>
<organism evidence="3 4">
    <name type="scientific">Syncephalastrum racemosum</name>
    <name type="common">Filamentous fungus</name>
    <dbReference type="NCBI Taxonomy" id="13706"/>
    <lineage>
        <taxon>Eukaryota</taxon>
        <taxon>Fungi</taxon>
        <taxon>Fungi incertae sedis</taxon>
        <taxon>Mucoromycota</taxon>
        <taxon>Mucoromycotina</taxon>
        <taxon>Mucoromycetes</taxon>
        <taxon>Mucorales</taxon>
        <taxon>Syncephalastraceae</taxon>
        <taxon>Syncephalastrum</taxon>
    </lineage>
</organism>
<gene>
    <name evidence="3" type="ORF">BCR43DRAFT_447976</name>
</gene>
<dbReference type="PANTHER" id="PTHR23148:SF0">
    <property type="entry name" value="SERINE_ARGININE REPETITIVE MATRIX PROTEIN 1"/>
    <property type="match status" value="1"/>
</dbReference>
<evidence type="ECO:0000256" key="1">
    <source>
        <dbReference type="ARBA" id="ARBA00022664"/>
    </source>
</evidence>
<dbReference type="InterPro" id="IPR036483">
    <property type="entry name" value="PWI_dom_sf"/>
</dbReference>
<dbReference type="Gene3D" id="1.20.1390.10">
    <property type="entry name" value="PWI domain"/>
    <property type="match status" value="1"/>
</dbReference>
<dbReference type="PANTHER" id="PTHR23148">
    <property type="entry name" value="SERINE/ARGININE REGULATED NUCLEAR MATRIX PROTEIN"/>
    <property type="match status" value="1"/>
</dbReference>
<dbReference type="GO" id="GO:0006397">
    <property type="term" value="P:mRNA processing"/>
    <property type="evidence" value="ECO:0007669"/>
    <property type="project" value="UniProtKB-KW"/>
</dbReference>
<dbReference type="GO" id="GO:0048024">
    <property type="term" value="P:regulation of mRNA splicing, via spliceosome"/>
    <property type="evidence" value="ECO:0007669"/>
    <property type="project" value="TreeGrafter"/>
</dbReference>
<dbReference type="PROSITE" id="PS51025">
    <property type="entry name" value="PWI"/>
    <property type="match status" value="1"/>
</dbReference>
<evidence type="ECO:0000259" key="2">
    <source>
        <dbReference type="PROSITE" id="PS51025"/>
    </source>
</evidence>
<dbReference type="InParanoid" id="A0A1X2GZS3"/>
<proteinExistence type="predicted"/>
<evidence type="ECO:0000313" key="3">
    <source>
        <dbReference type="EMBL" id="ORY89965.1"/>
    </source>
</evidence>
<dbReference type="OMA" id="WISNRIT"/>
<dbReference type="AlphaFoldDB" id="A0A1X2GZS3"/>
<dbReference type="Proteomes" id="UP000242180">
    <property type="component" value="Unassembled WGS sequence"/>
</dbReference>
<reference evidence="3 4" key="1">
    <citation type="submission" date="2016-07" db="EMBL/GenBank/DDBJ databases">
        <title>Pervasive Adenine N6-methylation of Active Genes in Fungi.</title>
        <authorList>
            <consortium name="DOE Joint Genome Institute"/>
            <person name="Mondo S.J."/>
            <person name="Dannebaum R.O."/>
            <person name="Kuo R.C."/>
            <person name="Labutti K."/>
            <person name="Haridas S."/>
            <person name="Kuo A."/>
            <person name="Salamov A."/>
            <person name="Ahrendt S.R."/>
            <person name="Lipzen A."/>
            <person name="Sullivan W."/>
            <person name="Andreopoulos W.B."/>
            <person name="Clum A."/>
            <person name="Lindquist E."/>
            <person name="Daum C."/>
            <person name="Ramamoorthy G.K."/>
            <person name="Gryganskyi A."/>
            <person name="Culley D."/>
            <person name="Magnuson J.K."/>
            <person name="James T.Y."/>
            <person name="O'Malley M.A."/>
            <person name="Stajich J.E."/>
            <person name="Spatafora J.W."/>
            <person name="Visel A."/>
            <person name="Grigoriev I.V."/>
        </authorList>
    </citation>
    <scope>NUCLEOTIDE SEQUENCE [LARGE SCALE GENOMIC DNA]</scope>
    <source>
        <strain evidence="3 4">NRRL 2496</strain>
    </source>
</reference>
<dbReference type="GO" id="GO:0003723">
    <property type="term" value="F:RNA binding"/>
    <property type="evidence" value="ECO:0007669"/>
    <property type="project" value="TreeGrafter"/>
</dbReference>